<dbReference type="InterPro" id="IPR011993">
    <property type="entry name" value="PH-like_dom_sf"/>
</dbReference>
<dbReference type="EMBL" id="JACTAM010000011">
    <property type="protein sequence ID" value="KAI2659217.1"/>
    <property type="molecule type" value="Genomic_DNA"/>
</dbReference>
<dbReference type="Proteomes" id="UP000830375">
    <property type="component" value="Unassembled WGS sequence"/>
</dbReference>
<feature type="region of interest" description="Disordered" evidence="2">
    <location>
        <begin position="185"/>
        <end position="207"/>
    </location>
</feature>
<name>A0ABQ8MAB5_LABRO</name>
<dbReference type="Pfam" id="PF00169">
    <property type="entry name" value="PH"/>
    <property type="match status" value="1"/>
</dbReference>
<evidence type="ECO:0000313" key="4">
    <source>
        <dbReference type="EMBL" id="KAI2659217.1"/>
    </source>
</evidence>
<dbReference type="Gene3D" id="2.30.29.30">
    <property type="entry name" value="Pleckstrin-homology domain (PH domain)/Phosphotyrosine-binding domain (PTB)"/>
    <property type="match status" value="1"/>
</dbReference>
<reference evidence="4 5" key="1">
    <citation type="submission" date="2022-01" db="EMBL/GenBank/DDBJ databases">
        <title>A high-quality chromosome-level genome assembly of rohu carp, Labeo rohita.</title>
        <authorList>
            <person name="Arick M.A. II"/>
            <person name="Hsu C.-Y."/>
            <person name="Magbanua Z."/>
            <person name="Pechanova O."/>
            <person name="Grover C."/>
            <person name="Miller E."/>
            <person name="Thrash A."/>
            <person name="Ezzel L."/>
            <person name="Alam S."/>
            <person name="Benzie J."/>
            <person name="Hamilton M."/>
            <person name="Karsi A."/>
            <person name="Lawrence M.L."/>
            <person name="Peterson D.G."/>
        </authorList>
    </citation>
    <scope>NUCLEOTIDE SEQUENCE [LARGE SCALE GENOMIC DNA]</scope>
    <source>
        <strain evidence="5">BAU-BD-2019</strain>
        <tissue evidence="4">Blood</tissue>
    </source>
</reference>
<feature type="compositionally biased region" description="Basic and acidic residues" evidence="2">
    <location>
        <begin position="346"/>
        <end position="355"/>
    </location>
</feature>
<feature type="region of interest" description="Disordered" evidence="2">
    <location>
        <begin position="1"/>
        <end position="36"/>
    </location>
</feature>
<dbReference type="InterPro" id="IPR057971">
    <property type="entry name" value="PKHA4-7_TBCA"/>
</dbReference>
<feature type="compositionally biased region" description="Pro residues" evidence="2">
    <location>
        <begin position="1094"/>
        <end position="1109"/>
    </location>
</feature>
<feature type="compositionally biased region" description="Low complexity" evidence="2">
    <location>
        <begin position="724"/>
        <end position="750"/>
    </location>
</feature>
<evidence type="ECO:0000256" key="1">
    <source>
        <dbReference type="SAM" id="Coils"/>
    </source>
</evidence>
<feature type="compositionally biased region" description="Basic and acidic residues" evidence="2">
    <location>
        <begin position="427"/>
        <end position="439"/>
    </location>
</feature>
<keyword evidence="1" id="KW-0175">Coiled coil</keyword>
<feature type="domain" description="PH" evidence="3">
    <location>
        <begin position="101"/>
        <end position="135"/>
    </location>
</feature>
<sequence>MNGRKHERSGGESAPSDLELRKPFQREKSSAAKPRAEPAFAVVCPDFTLFFPAALGWLPCPIRWETEHTHKEPSSPVWCETSEEEEQEEEESEDLKGSIAFCLQVEHTGTRTYYFSADSQKEQEEWVQAMSEAARVHIQTTSRNKSEPIPAADENDMVAKRLEPNSHAENGQRPDVHGSVKHELNGIESRDTTPSTPVTPVTPNIEGRMGEKGGLVPHHPNGWGHYGPPNGSRYQSQENVRDMRDPHEENVVMRRGFVPRTAPERLAQRKSSMTQLQQWVNQRRAMVPQDDGRRYYTVNRGTSADYYGVYGGPPYVDDYPLYPPGVRPESICSMSAAYNRPAPRWTVEERRRSLRDGPLYGQPRDPQWMMGPQGPAYYPQLDSAQNSMRRLSIQPRSRSVPRSPSSSSGGPYSPHSFASPARSPSARFDRGPPRLREEGIYADPSVYGLRRSLSSPKQCCDQHVSVFTCVSVSVSPSDAFACCTLLLGLTHWALLLPHCTHQEDILDVQLQRNLEYLDQQMTDGDRLIGMVTRMVERSSPRAKLFSQVPPFHDVYGDLHPTLKLNEIETSKLLGRLCEQNRLVKEQEAVVHRLRMEKDSLEGVLVATHQEMELYRNQPLAMEKLQLKKESLQNKLINIRGELSQASSALTTTRMEFEALEDEVNSIHGDLWEQLNAGGQSELVHRHIQKEFWRVQDVLEGLHKNNPSRGTDTAKHRVASGASGSFSTNSPASPLSSVSLTSPLSPFSPVPGSQASPTKQLATEEVGPPRPPLPKSYQPLESSQSFPPSVPPLPLDSNAWLRSMGPHSGIHQEGYKDDEDFHSRKHNYNSQGEKINDFDTESNQNKGPSHLQTTRTILDIVQWRNGKVSNGHISRERPKSAVFPAEVKSKMSLEEQNERIRRNQSSSVRDKRRSLNLSSNQNIDGFKSSTNYRVVRRRVTADEVDIKDLEAAVRGQGVESPREEIARLRRQVEPEHYDVDLSKELSMPDKVVIPERYLDMEPSTPLSPEEMREKQKKVERIKTLIAKSNLQNVVPVLDGPVEGPSNPEQQLQEQEKRIEISCALAAEASRRSRLLSGEEACRPEEPGRAVTPTCVPSPPASPTSLVPPPSADYSESSHIMKLKLLQLSNLTVSLSECPADKENMEKNPLNTESICFSSAKHCISFDYLHNTMQRNISKCLECLRRAVHKRGYLPPHLLAILIRSA</sequence>
<feature type="region of interest" description="Disordered" evidence="2">
    <location>
        <begin position="343"/>
        <end position="380"/>
    </location>
</feature>
<gene>
    <name evidence="4" type="ORF">H4Q32_023460</name>
</gene>
<dbReference type="PROSITE" id="PS50003">
    <property type="entry name" value="PH_DOMAIN"/>
    <property type="match status" value="1"/>
</dbReference>
<evidence type="ECO:0000313" key="5">
    <source>
        <dbReference type="Proteomes" id="UP000830375"/>
    </source>
</evidence>
<proteinExistence type="predicted"/>
<organism evidence="4 5">
    <name type="scientific">Labeo rohita</name>
    <name type="common">Indian major carp</name>
    <name type="synonym">Cyprinus rohita</name>
    <dbReference type="NCBI Taxonomy" id="84645"/>
    <lineage>
        <taxon>Eukaryota</taxon>
        <taxon>Metazoa</taxon>
        <taxon>Chordata</taxon>
        <taxon>Craniata</taxon>
        <taxon>Vertebrata</taxon>
        <taxon>Euteleostomi</taxon>
        <taxon>Actinopterygii</taxon>
        <taxon>Neopterygii</taxon>
        <taxon>Teleostei</taxon>
        <taxon>Ostariophysi</taxon>
        <taxon>Cypriniformes</taxon>
        <taxon>Cyprinidae</taxon>
        <taxon>Labeoninae</taxon>
        <taxon>Labeonini</taxon>
        <taxon>Labeo</taxon>
    </lineage>
</organism>
<dbReference type="InterPro" id="IPR001849">
    <property type="entry name" value="PH_domain"/>
</dbReference>
<evidence type="ECO:0000259" key="3">
    <source>
        <dbReference type="PROSITE" id="PS50003"/>
    </source>
</evidence>
<dbReference type="PANTHER" id="PTHR12752">
    <property type="entry name" value="PHOSPHOINOSITOL 3-PHOSPHATE-BINDING PROTEIN"/>
    <property type="match status" value="1"/>
</dbReference>
<feature type="region of interest" description="Disordered" evidence="2">
    <location>
        <begin position="70"/>
        <end position="96"/>
    </location>
</feature>
<feature type="compositionally biased region" description="Basic and acidic residues" evidence="2">
    <location>
        <begin position="18"/>
        <end position="36"/>
    </location>
</feature>
<feature type="region of interest" description="Disordered" evidence="2">
    <location>
        <begin position="1077"/>
        <end position="1111"/>
    </location>
</feature>
<feature type="region of interest" description="Disordered" evidence="2">
    <location>
        <begin position="392"/>
        <end position="439"/>
    </location>
</feature>
<feature type="compositionally biased region" description="Basic and acidic residues" evidence="2">
    <location>
        <begin position="812"/>
        <end position="821"/>
    </location>
</feature>
<dbReference type="PANTHER" id="PTHR12752:SF5">
    <property type="entry name" value="PLECKSTRIN HOMOLOGY DOMAIN-CONTAINING FAMILY A MEMBER 6"/>
    <property type="match status" value="1"/>
</dbReference>
<comment type="caution">
    <text evidence="4">The sequence shown here is derived from an EMBL/GenBank/DDBJ whole genome shotgun (WGS) entry which is preliminary data.</text>
</comment>
<feature type="compositionally biased region" description="Low complexity" evidence="2">
    <location>
        <begin position="395"/>
        <end position="426"/>
    </location>
</feature>
<accession>A0ABQ8MAB5</accession>
<feature type="region of interest" description="Disordered" evidence="2">
    <location>
        <begin position="703"/>
        <end position="791"/>
    </location>
</feature>
<dbReference type="SUPFAM" id="SSF50729">
    <property type="entry name" value="PH domain-like"/>
    <property type="match status" value="1"/>
</dbReference>
<protein>
    <submittedName>
        <fullName evidence="4">Pleckstrin homology domain-containing family A member 6</fullName>
    </submittedName>
</protein>
<feature type="region of interest" description="Disordered" evidence="2">
    <location>
        <begin position="892"/>
        <end position="921"/>
    </location>
</feature>
<feature type="compositionally biased region" description="Low complexity" evidence="2">
    <location>
        <begin position="192"/>
        <end position="203"/>
    </location>
</feature>
<evidence type="ECO:0000256" key="2">
    <source>
        <dbReference type="SAM" id="MobiDB-lite"/>
    </source>
</evidence>
<feature type="region of interest" description="Disordered" evidence="2">
    <location>
        <begin position="803"/>
        <end position="850"/>
    </location>
</feature>
<feature type="coiled-coil region" evidence="1">
    <location>
        <begin position="621"/>
        <end position="648"/>
    </location>
</feature>
<feature type="compositionally biased region" description="Acidic residues" evidence="2">
    <location>
        <begin position="81"/>
        <end position="93"/>
    </location>
</feature>
<dbReference type="Pfam" id="PF25541">
    <property type="entry name" value="TBCA_PH"/>
    <property type="match status" value="1"/>
</dbReference>
<feature type="compositionally biased region" description="Polar residues" evidence="2">
    <location>
        <begin position="840"/>
        <end position="850"/>
    </location>
</feature>
<keyword evidence="5" id="KW-1185">Reference proteome</keyword>